<keyword evidence="8" id="KW-1185">Reference proteome</keyword>
<comment type="caution">
    <text evidence="7">The sequence shown here is derived from an EMBL/GenBank/DDBJ whole genome shotgun (WGS) entry which is preliminary data.</text>
</comment>
<keyword evidence="5 6" id="KW-0472">Membrane</keyword>
<comment type="caution">
    <text evidence="6">Lacks conserved residue(s) required for the propagation of feature annotation.</text>
</comment>
<dbReference type="Proteomes" id="UP000663832">
    <property type="component" value="Unassembled WGS sequence"/>
</dbReference>
<evidence type="ECO:0000256" key="3">
    <source>
        <dbReference type="ARBA" id="ARBA00022692"/>
    </source>
</evidence>
<keyword evidence="3 6" id="KW-0812">Transmembrane</keyword>
<evidence type="ECO:0000313" key="7">
    <source>
        <dbReference type="EMBL" id="CAF1457728.1"/>
    </source>
</evidence>
<dbReference type="GO" id="GO:0022857">
    <property type="term" value="F:transmembrane transporter activity"/>
    <property type="evidence" value="ECO:0007669"/>
    <property type="project" value="UniProtKB-UniRule"/>
</dbReference>
<sequence length="399" mass="45265">MMNEAFSDGNAVGNVPHPALDQAVSKNHDFSSGYDNRRVGFKRTWKERGFRIYCWAFKLSIISICWLLTIVYVALSTRLFTGDDHLFENIPGLLESFKKVWLYASIFTITCSSITSFLTSLLIQMCADRVSTCTLIVFIIIEFNLIIFILWLWGVAIFTNIIRFITACFIDQWSSSNNADQRSIIEIYTERALTTDFKTICIGPQSQSAFRIESRMRESRKWVKVLINILMHCPQIFKMLVGLMNEWEFEYEVLIRQPFAQASGSITELLKKRDSDMLTNDTIIGQFLWVNNLLGAVISTVISIVINSCIAYTLAENSLREDIAAASLIAIGIAPFISLLFSSVMSTMFKSYVRMIFICFTLNPEALKTTHPDHYASLASAWNTLHPKESATSGDSNNI</sequence>
<feature type="transmembrane region" description="Helical" evidence="6">
    <location>
        <begin position="327"/>
        <end position="349"/>
    </location>
</feature>
<proteinExistence type="inferred from homology"/>
<dbReference type="Pfam" id="PF04515">
    <property type="entry name" value="Choline_transpo"/>
    <property type="match status" value="1"/>
</dbReference>
<organism evidence="7 8">
    <name type="scientific">Adineta steineri</name>
    <dbReference type="NCBI Taxonomy" id="433720"/>
    <lineage>
        <taxon>Eukaryota</taxon>
        <taxon>Metazoa</taxon>
        <taxon>Spiralia</taxon>
        <taxon>Gnathifera</taxon>
        <taxon>Rotifera</taxon>
        <taxon>Eurotatoria</taxon>
        <taxon>Bdelloidea</taxon>
        <taxon>Adinetida</taxon>
        <taxon>Adinetidae</taxon>
        <taxon>Adineta</taxon>
    </lineage>
</organism>
<comment type="function">
    <text evidence="6">Choline transporter.</text>
</comment>
<protein>
    <recommendedName>
        <fullName evidence="6">Choline transporter-like protein</fullName>
    </recommendedName>
</protein>
<name>A0A815Q2L1_9BILA</name>
<evidence type="ECO:0000313" key="8">
    <source>
        <dbReference type="Proteomes" id="UP000663832"/>
    </source>
</evidence>
<comment type="subcellular location">
    <subcellularLocation>
        <location evidence="6">Cell membrane</location>
        <topology evidence="6">Multi-pass membrane protein</topology>
    </subcellularLocation>
    <subcellularLocation>
        <location evidence="1">Membrane</location>
        <topology evidence="1">Multi-pass membrane protein</topology>
    </subcellularLocation>
</comment>
<feature type="transmembrane region" description="Helical" evidence="6">
    <location>
        <begin position="135"/>
        <end position="158"/>
    </location>
</feature>
<gene>
    <name evidence="7" type="ORF">QVE165_LOCUS40722</name>
</gene>
<evidence type="ECO:0000256" key="2">
    <source>
        <dbReference type="ARBA" id="ARBA00007168"/>
    </source>
</evidence>
<keyword evidence="4 6" id="KW-1133">Transmembrane helix</keyword>
<accession>A0A815Q2L1</accession>
<dbReference type="InterPro" id="IPR007603">
    <property type="entry name" value="Choline_transptr-like"/>
</dbReference>
<dbReference type="AlphaFoldDB" id="A0A815Q2L1"/>
<feature type="transmembrane region" description="Helical" evidence="6">
    <location>
        <begin position="52"/>
        <end position="80"/>
    </location>
</feature>
<feature type="transmembrane region" description="Helical" evidence="6">
    <location>
        <begin position="100"/>
        <end position="123"/>
    </location>
</feature>
<evidence type="ECO:0000256" key="1">
    <source>
        <dbReference type="ARBA" id="ARBA00004141"/>
    </source>
</evidence>
<evidence type="ECO:0000256" key="4">
    <source>
        <dbReference type="ARBA" id="ARBA00022989"/>
    </source>
</evidence>
<evidence type="ECO:0000256" key="6">
    <source>
        <dbReference type="RuleBase" id="RU368066"/>
    </source>
</evidence>
<dbReference type="EMBL" id="CAJNOM010000473">
    <property type="protein sequence ID" value="CAF1457728.1"/>
    <property type="molecule type" value="Genomic_DNA"/>
</dbReference>
<comment type="similarity">
    <text evidence="2 6">Belongs to the CTL (choline transporter-like) family.</text>
</comment>
<reference evidence="7" key="1">
    <citation type="submission" date="2021-02" db="EMBL/GenBank/DDBJ databases">
        <authorList>
            <person name="Nowell W R."/>
        </authorList>
    </citation>
    <scope>NUCLEOTIDE SEQUENCE</scope>
</reference>
<feature type="transmembrane region" description="Helical" evidence="6">
    <location>
        <begin position="293"/>
        <end position="315"/>
    </location>
</feature>
<dbReference type="GO" id="GO:0005886">
    <property type="term" value="C:plasma membrane"/>
    <property type="evidence" value="ECO:0007669"/>
    <property type="project" value="UniProtKB-SubCell"/>
</dbReference>
<evidence type="ECO:0000256" key="5">
    <source>
        <dbReference type="ARBA" id="ARBA00023136"/>
    </source>
</evidence>